<keyword evidence="3" id="KW-1185">Reference proteome</keyword>
<protein>
    <recommendedName>
        <fullName evidence="4">Orotidine 5'-phosphate decarboxylase</fullName>
    </recommendedName>
</protein>
<evidence type="ECO:0008006" key="4">
    <source>
        <dbReference type="Google" id="ProtNLM"/>
    </source>
</evidence>
<organism evidence="2 3">
    <name type="scientific">Emydomyces testavorans</name>
    <dbReference type="NCBI Taxonomy" id="2070801"/>
    <lineage>
        <taxon>Eukaryota</taxon>
        <taxon>Fungi</taxon>
        <taxon>Dikarya</taxon>
        <taxon>Ascomycota</taxon>
        <taxon>Pezizomycotina</taxon>
        <taxon>Eurotiomycetes</taxon>
        <taxon>Eurotiomycetidae</taxon>
        <taxon>Onygenales</taxon>
        <taxon>Nannizziopsiaceae</taxon>
        <taxon>Emydomyces</taxon>
    </lineage>
</organism>
<dbReference type="AlphaFoldDB" id="A0AAF0DB24"/>
<dbReference type="Gene3D" id="3.20.20.70">
    <property type="entry name" value="Aldolase class I"/>
    <property type="match status" value="1"/>
</dbReference>
<feature type="region of interest" description="Disordered" evidence="1">
    <location>
        <begin position="338"/>
        <end position="358"/>
    </location>
</feature>
<dbReference type="Proteomes" id="UP001219355">
    <property type="component" value="Chromosome 1"/>
</dbReference>
<sequence length="458" mass="49909">MNAATAPPSRNPLTTYLRLLQRTKTSLPHGQLVCVSASPNISTMDGLLRLACAVGPHIAVLQLHADIIDDWSMEAVRRLTSIAKKFGFLIWEGGRILNTKRRPTGQQALSTQEIARDIAMARKRYTKGISVAAWAGLASTWVIGPEEQEKGGGQLIPTLRRAARETVARMTMSVRTEISGGQTPCIVGAAGDDLEESIYDDEQDQDVFDDSLRDLNSSQPLRKGSVISLTRTITQHAEPSRPMTMELEHRCECDESEFPLDDKLASPNILPPPPLLSRGMVICLPNNADTQCTPQHRQAAIAAGKAHNDFVVGYVTEEPWINVQRDQALAHVLALPNSHETDGDEHEDSSDCENERNPDDAETYVIFSPLENEHFGRKPHVAEPYSTNGGTAAVSPSSPHQRSKYGVKAQQISALHQLVGRALSIQATTGAANASVSSTSSKQCGPDILYIPIITMNF</sequence>
<reference evidence="2" key="1">
    <citation type="submission" date="2023-03" db="EMBL/GenBank/DDBJ databases">
        <title>Emydomyces testavorans Genome Sequence.</title>
        <authorList>
            <person name="Hoyer L."/>
        </authorList>
    </citation>
    <scope>NUCLEOTIDE SEQUENCE</scope>
    <source>
        <strain evidence="2">16-2883</strain>
    </source>
</reference>
<evidence type="ECO:0000256" key="1">
    <source>
        <dbReference type="SAM" id="MobiDB-lite"/>
    </source>
</evidence>
<proteinExistence type="predicted"/>
<evidence type="ECO:0000313" key="3">
    <source>
        <dbReference type="Proteomes" id="UP001219355"/>
    </source>
</evidence>
<feature type="compositionally biased region" description="Acidic residues" evidence="1">
    <location>
        <begin position="342"/>
        <end position="352"/>
    </location>
</feature>
<accession>A0AAF0DB24</accession>
<evidence type="ECO:0000313" key="2">
    <source>
        <dbReference type="EMBL" id="WEW54681.1"/>
    </source>
</evidence>
<dbReference type="InterPro" id="IPR013785">
    <property type="entry name" value="Aldolase_TIM"/>
</dbReference>
<gene>
    <name evidence="2" type="ORF">PRK78_000103</name>
</gene>
<dbReference type="EMBL" id="CP120627">
    <property type="protein sequence ID" value="WEW54681.1"/>
    <property type="molecule type" value="Genomic_DNA"/>
</dbReference>
<name>A0AAF0DB24_9EURO</name>